<sequence length="819" mass="91915">MDCEATSVHNLLERMIVDESIEPTGLPLALLKAITNNFSANQQIGKGGFAVVYKGQLQGGTVAVKRLSPELDMDEKNFNHEISSLIKVKHKNIVRFLGYCSDTQGKVETYQGKTVMADVRQRLLCFEFLPNGSLDRYITDASRGLEWRIRYQIIKGICEGLHYLHQNKIVHLDLKPANILLTYNMVPKIADFGLSRCFDENQSQTIASKVVGSLGYLAPESYSRVITFKLDIYSLGVIIMEILTGNKGYSEIENVLESWSNRIETLNQDIELNQVRVCAQIGVECSDFNPAKRPVMQYIIETLYEMEQTYGFIETDLCTSSTTHPFNDGMRNDAFQGSPCKDDTQCDPVNPQSHGPKYNLKLYMHQTMDGPNHNQVNIADPQQPHMFGYTNVHDYPIYDGFGPSAKIVARAQGLHTETCMDDDDWFHWSSIVFSDKRFGGSSFKTIGNQNKHQGEWAIVGGTGVFTFAEGTISINRIEGDGLSTIYGIQISAFCRTAQTTDTEATNDGPDYSLTLYMHQTVEGPNHNQVNIADPKQPQMFGYTNVHDYPIYDGLGTSAKIVARAQGLHTETNMNDDDWFHWSSIVFSDERFQGSSFKAIGNQNKVEGNWAIVGGTGVFTFARGNISIQRIHGDWCSNIKEIHISAFCCTPQNIPTDTKLSRGNAIGPVTTQSLEYNQNLYMHQTIDGPNHNQVNIADPKQPLLFGYTNVHDYPIYDGLGPSAKIVARAQGLHSETCMDEDDWFHWSSIVFTDKRFKGSSFKAIGNQNKDQGEWAIVGGIGVFTFARGTISIYRIQGDWFSNIKEIRISAFCPKIVQRYY</sequence>
<reference evidence="11" key="2">
    <citation type="submission" date="2017-02" db="EMBL/GenBank/DDBJ databases">
        <title>WGS assembly of Sorghum bicolor.</title>
        <authorList>
            <person name="Paterson A."/>
            <person name="Mullet J."/>
            <person name="Bowers J."/>
            <person name="Bruggmann R."/>
            <person name="Dubchak I."/>
            <person name="Grimwood J."/>
            <person name="Gundlach H."/>
            <person name="Haberer G."/>
            <person name="Hellsten U."/>
            <person name="Mitros T."/>
            <person name="Poliakov A."/>
            <person name="Schmutz J."/>
            <person name="Spannagl M."/>
            <person name="Tang H."/>
            <person name="Wang X."/>
            <person name="Wicker T."/>
            <person name="Bharti A."/>
            <person name="Chapman J."/>
            <person name="Feltus F."/>
            <person name="Gowik U."/>
            <person name="Grigoriev I."/>
            <person name="Lyons E."/>
            <person name="Maher C."/>
            <person name="Martis M."/>
            <person name="Narechania A."/>
            <person name="Otillar R."/>
            <person name="Penning B."/>
            <person name="Salamov A."/>
            <person name="Wang Y."/>
            <person name="Zhang L."/>
            <person name="Carpita N."/>
            <person name="Freeling M."/>
            <person name="Gingle A."/>
            <person name="Hash C."/>
            <person name="Keller B."/>
            <person name="Klein P."/>
            <person name="Kresovich S."/>
            <person name="Mccann M."/>
            <person name="Ming R."/>
            <person name="Peterson D."/>
            <person name="Rahman M."/>
            <person name="Ware D."/>
            <person name="Westhoff P."/>
            <person name="Mayer K."/>
            <person name="Messing J."/>
            <person name="Sims D."/>
            <person name="Jenkins J."/>
            <person name="Shu S."/>
            <person name="Rokhsar D."/>
        </authorList>
    </citation>
    <scope>NUCLEOTIDE SEQUENCE</scope>
</reference>
<dbReference type="PROSITE" id="PS00107">
    <property type="entry name" value="PROTEIN_KINASE_ATP"/>
    <property type="match status" value="1"/>
</dbReference>
<evidence type="ECO:0000256" key="3">
    <source>
        <dbReference type="ARBA" id="ARBA00011738"/>
    </source>
</evidence>
<organism evidence="11 12">
    <name type="scientific">Sorghum bicolor</name>
    <name type="common">Sorghum</name>
    <name type="synonym">Sorghum vulgare</name>
    <dbReference type="NCBI Taxonomy" id="4558"/>
    <lineage>
        <taxon>Eukaryota</taxon>
        <taxon>Viridiplantae</taxon>
        <taxon>Streptophyta</taxon>
        <taxon>Embryophyta</taxon>
        <taxon>Tracheophyta</taxon>
        <taxon>Spermatophyta</taxon>
        <taxon>Magnoliopsida</taxon>
        <taxon>Liliopsida</taxon>
        <taxon>Poales</taxon>
        <taxon>Poaceae</taxon>
        <taxon>PACMAD clade</taxon>
        <taxon>Panicoideae</taxon>
        <taxon>Andropogonodae</taxon>
        <taxon>Andropogoneae</taxon>
        <taxon>Sorghinae</taxon>
        <taxon>Sorghum</taxon>
    </lineage>
</organism>
<name>A0A1B6PQJ0_SORBI</name>
<evidence type="ECO:0000256" key="7">
    <source>
        <dbReference type="ARBA" id="ARBA00022777"/>
    </source>
</evidence>
<dbReference type="GO" id="GO:0004672">
    <property type="term" value="F:protein kinase activity"/>
    <property type="evidence" value="ECO:0007669"/>
    <property type="project" value="InterPro"/>
</dbReference>
<dbReference type="Gramene" id="KXG27921">
    <property type="protein sequence ID" value="KXG27921"/>
    <property type="gene ID" value="SORBI_3005G063600"/>
</dbReference>
<dbReference type="Gene3D" id="3.30.200.20">
    <property type="entry name" value="Phosphorylase Kinase, domain 1"/>
    <property type="match status" value="1"/>
</dbReference>
<dbReference type="GO" id="GO:0005524">
    <property type="term" value="F:ATP binding"/>
    <property type="evidence" value="ECO:0007669"/>
    <property type="project" value="UniProtKB-UniRule"/>
</dbReference>
<dbReference type="GO" id="GO:0009699">
    <property type="term" value="P:phenylpropanoid biosynthetic process"/>
    <property type="evidence" value="ECO:0007669"/>
    <property type="project" value="UniProtKB-ARBA"/>
</dbReference>
<evidence type="ECO:0000256" key="5">
    <source>
        <dbReference type="ARBA" id="ARBA00022679"/>
    </source>
</evidence>
<dbReference type="STRING" id="4558.A0A1B6PQJ0"/>
<dbReference type="GO" id="GO:0005576">
    <property type="term" value="C:extracellular region"/>
    <property type="evidence" value="ECO:0007669"/>
    <property type="project" value="UniProtKB-SubCell"/>
</dbReference>
<keyword evidence="7" id="KW-0418">Kinase</keyword>
<dbReference type="InterPro" id="IPR000719">
    <property type="entry name" value="Prot_kinase_dom"/>
</dbReference>
<keyword evidence="8 9" id="KW-0067">ATP-binding</keyword>
<dbReference type="SUPFAM" id="SSF56112">
    <property type="entry name" value="Protein kinase-like (PK-like)"/>
    <property type="match status" value="1"/>
</dbReference>
<dbReference type="InterPro" id="IPR004265">
    <property type="entry name" value="Dirigent"/>
</dbReference>
<evidence type="ECO:0000256" key="1">
    <source>
        <dbReference type="ARBA" id="ARBA00004613"/>
    </source>
</evidence>
<comment type="subcellular location">
    <subcellularLocation>
        <location evidence="1">Secreted</location>
    </subcellularLocation>
</comment>
<dbReference type="PROSITE" id="PS00108">
    <property type="entry name" value="PROTEIN_KINASE_ST"/>
    <property type="match status" value="1"/>
</dbReference>
<dbReference type="ExpressionAtlas" id="A0A1B6PQJ0">
    <property type="expression patterns" value="baseline and differential"/>
</dbReference>
<dbReference type="PANTHER" id="PTHR45707">
    <property type="entry name" value="C2 CALCIUM/LIPID-BINDING PLANT PHOSPHORIBOSYLTRANSFERASE FAMILY PROTEIN"/>
    <property type="match status" value="1"/>
</dbReference>
<gene>
    <name evidence="11" type="ORF">SORBI_3005G063600</name>
</gene>
<keyword evidence="12" id="KW-1185">Reference proteome</keyword>
<evidence type="ECO:0000256" key="6">
    <source>
        <dbReference type="ARBA" id="ARBA00022741"/>
    </source>
</evidence>
<dbReference type="Gene3D" id="1.10.510.10">
    <property type="entry name" value="Transferase(Phosphotransferase) domain 1"/>
    <property type="match status" value="1"/>
</dbReference>
<evidence type="ECO:0000313" key="11">
    <source>
        <dbReference type="EMBL" id="KXG27923.1"/>
    </source>
</evidence>
<dbReference type="SMART" id="SM00220">
    <property type="entry name" value="S_TKc"/>
    <property type="match status" value="1"/>
</dbReference>
<reference evidence="11 12" key="1">
    <citation type="journal article" date="2009" name="Nature">
        <title>The Sorghum bicolor genome and the diversification of grasses.</title>
        <authorList>
            <person name="Paterson A.H."/>
            <person name="Bowers J.E."/>
            <person name="Bruggmann R."/>
            <person name="Dubchak I."/>
            <person name="Grimwood J."/>
            <person name="Gundlach H."/>
            <person name="Haberer G."/>
            <person name="Hellsten U."/>
            <person name="Mitros T."/>
            <person name="Poliakov A."/>
            <person name="Schmutz J."/>
            <person name="Spannagl M."/>
            <person name="Tang H."/>
            <person name="Wang X."/>
            <person name="Wicker T."/>
            <person name="Bharti A.K."/>
            <person name="Chapman J."/>
            <person name="Feltus F.A."/>
            <person name="Gowik U."/>
            <person name="Grigoriev I.V."/>
            <person name="Lyons E."/>
            <person name="Maher C.A."/>
            <person name="Martis M."/>
            <person name="Narechania A."/>
            <person name="Otillar R.P."/>
            <person name="Penning B.W."/>
            <person name="Salamov A.A."/>
            <person name="Wang Y."/>
            <person name="Zhang L."/>
            <person name="Carpita N.C."/>
            <person name="Freeling M."/>
            <person name="Gingle A.R."/>
            <person name="Hash C.T."/>
            <person name="Keller B."/>
            <person name="Klein P."/>
            <person name="Kresovich S."/>
            <person name="McCann M.C."/>
            <person name="Ming R."/>
            <person name="Peterson D.G."/>
            <person name="Mehboob-ur-Rahman"/>
            <person name="Ware D."/>
            <person name="Westhoff P."/>
            <person name="Mayer K.F."/>
            <person name="Messing J."/>
            <person name="Rokhsar D.S."/>
        </authorList>
    </citation>
    <scope>NUCLEOTIDE SEQUENCE [LARGE SCALE GENOMIC DNA]</scope>
    <source>
        <strain evidence="12">cv. BTx623</strain>
    </source>
</reference>
<keyword evidence="5" id="KW-0808">Transferase</keyword>
<evidence type="ECO:0000256" key="9">
    <source>
        <dbReference type="PROSITE-ProRule" id="PRU10141"/>
    </source>
</evidence>
<protein>
    <recommendedName>
        <fullName evidence="10">Protein kinase domain-containing protein</fullName>
    </recommendedName>
</protein>
<dbReference type="InterPro" id="IPR011009">
    <property type="entry name" value="Kinase-like_dom_sf"/>
</dbReference>
<dbReference type="InterPro" id="IPR044859">
    <property type="entry name" value="Allene_oxi_cyc_Dirigent"/>
</dbReference>
<feature type="domain" description="Protein kinase" evidence="10">
    <location>
        <begin position="38"/>
        <end position="313"/>
    </location>
</feature>
<dbReference type="PANTHER" id="PTHR45707:SF69">
    <property type="entry name" value="CALCIUM-DEPENDENT LIPID-BINDING (CALB DOMAIN) PLANT PHOSPHORIBOSYLTRANSFERASE FAMILY PROTEIN"/>
    <property type="match status" value="1"/>
</dbReference>
<accession>A0A1B6PQJ0</accession>
<dbReference type="InParanoid" id="A0A1B6PQJ0"/>
<evidence type="ECO:0000256" key="4">
    <source>
        <dbReference type="ARBA" id="ARBA00022525"/>
    </source>
</evidence>
<comment type="similarity">
    <text evidence="2">Belongs to the plant dirigent protein family.</text>
</comment>
<evidence type="ECO:0000313" key="12">
    <source>
        <dbReference type="Proteomes" id="UP000000768"/>
    </source>
</evidence>
<dbReference type="AlphaFoldDB" id="A0A1B6PQJ0"/>
<evidence type="ECO:0000256" key="8">
    <source>
        <dbReference type="ARBA" id="ARBA00022840"/>
    </source>
</evidence>
<dbReference type="InterPro" id="IPR017441">
    <property type="entry name" value="Protein_kinase_ATP_BS"/>
</dbReference>
<comment type="subunit">
    <text evidence="3">Homodimer.</text>
</comment>
<keyword evidence="6 9" id="KW-0547">Nucleotide-binding</keyword>
<dbReference type="Gene3D" id="2.40.480.10">
    <property type="entry name" value="Allene oxide cyclase-like"/>
    <property type="match status" value="2"/>
</dbReference>
<dbReference type="PROSITE" id="PS50011">
    <property type="entry name" value="PROTEIN_KINASE_DOM"/>
    <property type="match status" value="1"/>
</dbReference>
<keyword evidence="4" id="KW-0964">Secreted</keyword>
<dbReference type="EMBL" id="CM000764">
    <property type="protein sequence ID" value="KXG27923.1"/>
    <property type="molecule type" value="Genomic_DNA"/>
</dbReference>
<evidence type="ECO:0000259" key="10">
    <source>
        <dbReference type="PROSITE" id="PS50011"/>
    </source>
</evidence>
<dbReference type="Proteomes" id="UP000000768">
    <property type="component" value="Chromosome 5"/>
</dbReference>
<evidence type="ECO:0000256" key="2">
    <source>
        <dbReference type="ARBA" id="ARBA00010746"/>
    </source>
</evidence>
<dbReference type="FunFam" id="1.10.510.10:FF:000870">
    <property type="entry name" value="OSJNBa0016N04.16-like protein"/>
    <property type="match status" value="1"/>
</dbReference>
<dbReference type="FunFam" id="3.30.200.20:FF:000465">
    <property type="entry name" value="Cysteine-rich receptor-like protein kinase 6"/>
    <property type="match status" value="1"/>
</dbReference>
<dbReference type="Gramene" id="KXG27923">
    <property type="protein sequence ID" value="KXG27923"/>
    <property type="gene ID" value="SORBI_3005G063600"/>
</dbReference>
<reference evidence="12" key="3">
    <citation type="journal article" date="2018" name="Plant J.">
        <title>The Sorghum bicolor reference genome: improved assembly, gene annotations, a transcriptome atlas, and signatures of genome organization.</title>
        <authorList>
            <person name="McCormick R.F."/>
            <person name="Truong S.K."/>
            <person name="Sreedasyam A."/>
            <person name="Jenkins J."/>
            <person name="Shu S."/>
            <person name="Sims D."/>
            <person name="Kennedy M."/>
            <person name="Amirebrahimi M."/>
            <person name="Weers B.D."/>
            <person name="McKinley B."/>
            <person name="Mattison A."/>
            <person name="Morishige D.T."/>
            <person name="Grimwood J."/>
            <person name="Schmutz J."/>
            <person name="Mullet J.E."/>
        </authorList>
    </citation>
    <scope>NUCLEOTIDE SEQUENCE [LARGE SCALE GENOMIC DNA]</scope>
    <source>
        <strain evidence="12">cv. BTx623</strain>
    </source>
</reference>
<feature type="binding site" evidence="9">
    <location>
        <position position="65"/>
    </location>
    <ligand>
        <name>ATP</name>
        <dbReference type="ChEBI" id="CHEBI:30616"/>
    </ligand>
</feature>
<dbReference type="Pfam" id="PF00069">
    <property type="entry name" value="Pkinase"/>
    <property type="match status" value="1"/>
</dbReference>
<dbReference type="InterPro" id="IPR008271">
    <property type="entry name" value="Ser/Thr_kinase_AS"/>
</dbReference>
<proteinExistence type="inferred from homology"/>
<dbReference type="EMBL" id="CM000764">
    <property type="protein sequence ID" value="KXG27921.1"/>
    <property type="molecule type" value="Genomic_DNA"/>
</dbReference>
<dbReference type="Pfam" id="PF03018">
    <property type="entry name" value="Dirigent"/>
    <property type="match status" value="3"/>
</dbReference>